<dbReference type="Gene3D" id="2.60.120.10">
    <property type="entry name" value="Jelly Rolls"/>
    <property type="match status" value="1"/>
</dbReference>
<dbReference type="SMART" id="SM00100">
    <property type="entry name" value="cNMP"/>
    <property type="match status" value="1"/>
</dbReference>
<dbReference type="InterPro" id="IPR012318">
    <property type="entry name" value="HTH_CRP"/>
</dbReference>
<dbReference type="GO" id="GO:0005829">
    <property type="term" value="C:cytosol"/>
    <property type="evidence" value="ECO:0007669"/>
    <property type="project" value="TreeGrafter"/>
</dbReference>
<dbReference type="PANTHER" id="PTHR24567">
    <property type="entry name" value="CRP FAMILY TRANSCRIPTIONAL REGULATORY PROTEIN"/>
    <property type="match status" value="1"/>
</dbReference>
<evidence type="ECO:0000259" key="4">
    <source>
        <dbReference type="PROSITE" id="PS50042"/>
    </source>
</evidence>
<keyword evidence="7" id="KW-1185">Reference proteome</keyword>
<dbReference type="PROSITE" id="PS50042">
    <property type="entry name" value="CNMP_BINDING_3"/>
    <property type="match status" value="1"/>
</dbReference>
<feature type="domain" description="Cyclic nucleotide-binding" evidence="4">
    <location>
        <begin position="13"/>
        <end position="136"/>
    </location>
</feature>
<evidence type="ECO:0000256" key="3">
    <source>
        <dbReference type="ARBA" id="ARBA00023163"/>
    </source>
</evidence>
<dbReference type="EMBL" id="SMGQ01000013">
    <property type="protein sequence ID" value="TCK92734.1"/>
    <property type="molecule type" value="Genomic_DNA"/>
</dbReference>
<dbReference type="InterPro" id="IPR036390">
    <property type="entry name" value="WH_DNA-bd_sf"/>
</dbReference>
<evidence type="ECO:0000256" key="2">
    <source>
        <dbReference type="ARBA" id="ARBA00023125"/>
    </source>
</evidence>
<feature type="domain" description="HTH crp-type" evidence="5">
    <location>
        <begin position="150"/>
        <end position="218"/>
    </location>
</feature>
<dbReference type="CDD" id="cd00038">
    <property type="entry name" value="CAP_ED"/>
    <property type="match status" value="1"/>
</dbReference>
<dbReference type="Pfam" id="PF13545">
    <property type="entry name" value="HTH_Crp_2"/>
    <property type="match status" value="1"/>
</dbReference>
<dbReference type="GO" id="GO:0003677">
    <property type="term" value="F:DNA binding"/>
    <property type="evidence" value="ECO:0007669"/>
    <property type="project" value="UniProtKB-KW"/>
</dbReference>
<evidence type="ECO:0000259" key="5">
    <source>
        <dbReference type="PROSITE" id="PS51063"/>
    </source>
</evidence>
<gene>
    <name evidence="6" type="ORF">EDC19_1889</name>
</gene>
<dbReference type="InterPro" id="IPR014710">
    <property type="entry name" value="RmlC-like_jellyroll"/>
</dbReference>
<dbReference type="RefSeq" id="WP_165868573.1">
    <property type="nucleotide sequence ID" value="NZ_SMGQ01000013.1"/>
</dbReference>
<dbReference type="SUPFAM" id="SSF46785">
    <property type="entry name" value="Winged helix' DNA-binding domain"/>
    <property type="match status" value="1"/>
</dbReference>
<comment type="caution">
    <text evidence="6">The sequence shown here is derived from an EMBL/GenBank/DDBJ whole genome shotgun (WGS) entry which is preliminary data.</text>
</comment>
<dbReference type="PANTHER" id="PTHR24567:SF26">
    <property type="entry name" value="REGULATORY PROTEIN YEIL"/>
    <property type="match status" value="1"/>
</dbReference>
<organism evidence="6 7">
    <name type="scientific">Natranaerovirga hydrolytica</name>
    <dbReference type="NCBI Taxonomy" id="680378"/>
    <lineage>
        <taxon>Bacteria</taxon>
        <taxon>Bacillati</taxon>
        <taxon>Bacillota</taxon>
        <taxon>Clostridia</taxon>
        <taxon>Lachnospirales</taxon>
        <taxon>Natranaerovirgaceae</taxon>
        <taxon>Natranaerovirga</taxon>
    </lineage>
</organism>
<keyword evidence="2" id="KW-0238">DNA-binding</keyword>
<keyword evidence="1" id="KW-0805">Transcription regulation</keyword>
<dbReference type="SUPFAM" id="SSF51206">
    <property type="entry name" value="cAMP-binding domain-like"/>
    <property type="match status" value="1"/>
</dbReference>
<dbReference type="PROSITE" id="PS51063">
    <property type="entry name" value="HTH_CRP_2"/>
    <property type="match status" value="1"/>
</dbReference>
<dbReference type="AlphaFoldDB" id="A0A4R1MN65"/>
<proteinExistence type="predicted"/>
<dbReference type="GO" id="GO:0003700">
    <property type="term" value="F:DNA-binding transcription factor activity"/>
    <property type="evidence" value="ECO:0007669"/>
    <property type="project" value="TreeGrafter"/>
</dbReference>
<evidence type="ECO:0000313" key="7">
    <source>
        <dbReference type="Proteomes" id="UP000294545"/>
    </source>
</evidence>
<protein>
    <submittedName>
        <fullName evidence="6">CRP-like cAMP-binding protein</fullName>
    </submittedName>
</protein>
<dbReference type="InterPro" id="IPR018490">
    <property type="entry name" value="cNMP-bd_dom_sf"/>
</dbReference>
<dbReference type="InterPro" id="IPR000595">
    <property type="entry name" value="cNMP-bd_dom"/>
</dbReference>
<dbReference type="Pfam" id="PF00027">
    <property type="entry name" value="cNMP_binding"/>
    <property type="match status" value="1"/>
</dbReference>
<reference evidence="6 7" key="1">
    <citation type="submission" date="2019-03" db="EMBL/GenBank/DDBJ databases">
        <title>Genomic Encyclopedia of Type Strains, Phase IV (KMG-IV): sequencing the most valuable type-strain genomes for metagenomic binning, comparative biology and taxonomic classification.</title>
        <authorList>
            <person name="Goeker M."/>
        </authorList>
    </citation>
    <scope>NUCLEOTIDE SEQUENCE [LARGE SCALE GENOMIC DNA]</scope>
    <source>
        <strain evidence="6 7">DSM 24176</strain>
    </source>
</reference>
<keyword evidence="3" id="KW-0804">Transcription</keyword>
<dbReference type="InterPro" id="IPR050397">
    <property type="entry name" value="Env_Response_Regulators"/>
</dbReference>
<evidence type="ECO:0000313" key="6">
    <source>
        <dbReference type="EMBL" id="TCK92734.1"/>
    </source>
</evidence>
<name>A0A4R1MN65_9FIRM</name>
<accession>A0A4R1MN65</accession>
<dbReference type="Proteomes" id="UP000294545">
    <property type="component" value="Unassembled WGS sequence"/>
</dbReference>
<sequence length="226" mass="26216">MDLLFRNLKNCVLFQHLSRNELKALFNDVTYQIKSYNKNEVIFSPNHKADTLGIILEGGIEVQKIFSSGKVITVNRRYPYDIIADASLFANIEYYPSTLTAFKPCDLFLIQKKELMKLFNKDDIIMSKFLESVSNRVFSLNQTIEILSINSVPGKIAYYLLLEYKKQNNPIVHLNFTKKSFAEHLNVSRPTLSRELKNLQDKDILTVEKRMITIHNIKALEMICCQ</sequence>
<evidence type="ECO:0000256" key="1">
    <source>
        <dbReference type="ARBA" id="ARBA00023015"/>
    </source>
</evidence>